<comment type="similarity">
    <text evidence="11">Belongs to the SEDS family. MrdB/RodA subfamily.</text>
</comment>
<organism evidence="12 13">
    <name type="scientific">Hypericibacter terrae</name>
    <dbReference type="NCBI Taxonomy" id="2602015"/>
    <lineage>
        <taxon>Bacteria</taxon>
        <taxon>Pseudomonadati</taxon>
        <taxon>Pseudomonadota</taxon>
        <taxon>Alphaproteobacteria</taxon>
        <taxon>Rhodospirillales</taxon>
        <taxon>Dongiaceae</taxon>
        <taxon>Hypericibacter</taxon>
    </lineage>
</organism>
<keyword evidence="4 11" id="KW-0808">Transferase</keyword>
<evidence type="ECO:0000256" key="8">
    <source>
        <dbReference type="ARBA" id="ARBA00022989"/>
    </source>
</evidence>
<dbReference type="Pfam" id="PF01098">
    <property type="entry name" value="FTSW_RODA_SPOVE"/>
    <property type="match status" value="1"/>
</dbReference>
<evidence type="ECO:0000256" key="1">
    <source>
        <dbReference type="ARBA" id="ARBA00004141"/>
    </source>
</evidence>
<feature type="transmembrane region" description="Helical" evidence="11">
    <location>
        <begin position="321"/>
        <end position="348"/>
    </location>
</feature>
<keyword evidence="3 11" id="KW-0328">Glycosyltransferase</keyword>
<dbReference type="GO" id="GO:0008360">
    <property type="term" value="P:regulation of cell shape"/>
    <property type="evidence" value="ECO:0007669"/>
    <property type="project" value="UniProtKB-KW"/>
</dbReference>
<dbReference type="PANTHER" id="PTHR30474">
    <property type="entry name" value="CELL CYCLE PROTEIN"/>
    <property type="match status" value="1"/>
</dbReference>
<feature type="transmembrane region" description="Helical" evidence="11">
    <location>
        <begin position="201"/>
        <end position="219"/>
    </location>
</feature>
<dbReference type="KEGG" id="htq:FRZ44_12040"/>
<evidence type="ECO:0000256" key="5">
    <source>
        <dbReference type="ARBA" id="ARBA00022692"/>
    </source>
</evidence>
<feature type="transmembrane region" description="Helical" evidence="11">
    <location>
        <begin position="63"/>
        <end position="81"/>
    </location>
</feature>
<feature type="transmembrane region" description="Helical" evidence="11">
    <location>
        <begin position="153"/>
        <end position="171"/>
    </location>
</feature>
<evidence type="ECO:0000313" key="12">
    <source>
        <dbReference type="EMBL" id="QEX15915.1"/>
    </source>
</evidence>
<evidence type="ECO:0000256" key="10">
    <source>
        <dbReference type="ARBA" id="ARBA00023316"/>
    </source>
</evidence>
<dbReference type="HAMAP" id="MF_02079">
    <property type="entry name" value="PGT_RodA"/>
    <property type="match status" value="1"/>
</dbReference>
<dbReference type="GO" id="GO:0051301">
    <property type="term" value="P:cell division"/>
    <property type="evidence" value="ECO:0007669"/>
    <property type="project" value="InterPro"/>
</dbReference>
<dbReference type="InterPro" id="IPR018365">
    <property type="entry name" value="Cell_cycle_FtsW-rel_CS"/>
</dbReference>
<evidence type="ECO:0000256" key="3">
    <source>
        <dbReference type="ARBA" id="ARBA00022676"/>
    </source>
</evidence>
<evidence type="ECO:0000256" key="4">
    <source>
        <dbReference type="ARBA" id="ARBA00022679"/>
    </source>
</evidence>
<comment type="subcellular location">
    <subcellularLocation>
        <location evidence="11">Cell inner membrane</location>
        <topology evidence="11">Multi-pass membrane protein</topology>
    </subcellularLocation>
    <subcellularLocation>
        <location evidence="1">Membrane</location>
        <topology evidence="1">Multi-pass membrane protein</topology>
    </subcellularLocation>
</comment>
<keyword evidence="8 11" id="KW-1133">Transmembrane helix</keyword>
<dbReference type="PROSITE" id="PS00428">
    <property type="entry name" value="FTSW_RODA_SPOVE"/>
    <property type="match status" value="1"/>
</dbReference>
<dbReference type="Proteomes" id="UP000326202">
    <property type="component" value="Chromosome"/>
</dbReference>
<keyword evidence="10 11" id="KW-0961">Cell wall biogenesis/degradation</keyword>
<proteinExistence type="inferred from homology"/>
<evidence type="ECO:0000256" key="2">
    <source>
        <dbReference type="ARBA" id="ARBA00022475"/>
    </source>
</evidence>
<keyword evidence="2 11" id="KW-1003">Cell membrane</keyword>
<dbReference type="GO" id="GO:0071555">
    <property type="term" value="P:cell wall organization"/>
    <property type="evidence" value="ECO:0007669"/>
    <property type="project" value="UniProtKB-KW"/>
</dbReference>
<dbReference type="RefSeq" id="WP_151176330.1">
    <property type="nucleotide sequence ID" value="NZ_CP042906.1"/>
</dbReference>
<feature type="transmembrane region" description="Helical" evidence="11">
    <location>
        <begin position="177"/>
        <end position="194"/>
    </location>
</feature>
<evidence type="ECO:0000256" key="11">
    <source>
        <dbReference type="HAMAP-Rule" id="MF_02079"/>
    </source>
</evidence>
<evidence type="ECO:0000256" key="7">
    <source>
        <dbReference type="ARBA" id="ARBA00022984"/>
    </source>
</evidence>
<dbReference type="EMBL" id="CP042906">
    <property type="protein sequence ID" value="QEX15915.1"/>
    <property type="molecule type" value="Genomic_DNA"/>
</dbReference>
<protein>
    <recommendedName>
        <fullName evidence="11">Peptidoglycan glycosyltransferase MrdB</fullName>
        <shortName evidence="11">PGT</shortName>
        <ecNumber evidence="11">2.4.99.28</ecNumber>
    </recommendedName>
    <alternativeName>
        <fullName evidence="11">Cell elongation protein RodA</fullName>
    </alternativeName>
    <alternativeName>
        <fullName evidence="11">Cell wall polymerase</fullName>
    </alternativeName>
    <alternativeName>
        <fullName evidence="11">Peptidoglycan polymerase</fullName>
        <shortName evidence="11">PG polymerase</shortName>
    </alternativeName>
</protein>
<feature type="transmembrane region" description="Helical" evidence="11">
    <location>
        <begin position="288"/>
        <end position="309"/>
    </location>
</feature>
<evidence type="ECO:0000256" key="6">
    <source>
        <dbReference type="ARBA" id="ARBA00022960"/>
    </source>
</evidence>
<accession>A0A5J6MHB8</accession>
<keyword evidence="6 11" id="KW-0133">Cell shape</keyword>
<comment type="function">
    <text evidence="11">Peptidoglycan polymerase that is essential for cell wall elongation.</text>
</comment>
<evidence type="ECO:0000256" key="9">
    <source>
        <dbReference type="ARBA" id="ARBA00023136"/>
    </source>
</evidence>
<reference evidence="12 13" key="1">
    <citation type="submission" date="2019-08" db="EMBL/GenBank/DDBJ databases">
        <title>Hyperibacter terrae gen. nov., sp. nov. and Hyperibacter viscosus sp. nov., two new members in the family Rhodospirillaceae isolated from the rhizosphere of Hypericum perforatum.</title>
        <authorList>
            <person name="Noviana Z."/>
        </authorList>
    </citation>
    <scope>NUCLEOTIDE SEQUENCE [LARGE SCALE GENOMIC DNA]</scope>
    <source>
        <strain evidence="12 13">R5913</strain>
    </source>
</reference>
<feature type="transmembrane region" description="Helical" evidence="11">
    <location>
        <begin position="87"/>
        <end position="106"/>
    </location>
</feature>
<dbReference type="OrthoDB" id="9768187at2"/>
<comment type="catalytic activity">
    <reaction evidence="11">
        <text>[GlcNAc-(1-&gt;4)-Mur2Ac(oyl-L-Ala-gamma-D-Glu-L-Lys-D-Ala-D-Ala)](n)-di-trans,octa-cis-undecaprenyl diphosphate + beta-D-GlcNAc-(1-&gt;4)-Mur2Ac(oyl-L-Ala-gamma-D-Glu-L-Lys-D-Ala-D-Ala)-di-trans,octa-cis-undecaprenyl diphosphate = [GlcNAc-(1-&gt;4)-Mur2Ac(oyl-L-Ala-gamma-D-Glu-L-Lys-D-Ala-D-Ala)](n+1)-di-trans,octa-cis-undecaprenyl diphosphate + di-trans,octa-cis-undecaprenyl diphosphate + H(+)</text>
        <dbReference type="Rhea" id="RHEA:23708"/>
        <dbReference type="Rhea" id="RHEA-COMP:9602"/>
        <dbReference type="Rhea" id="RHEA-COMP:9603"/>
        <dbReference type="ChEBI" id="CHEBI:15378"/>
        <dbReference type="ChEBI" id="CHEBI:58405"/>
        <dbReference type="ChEBI" id="CHEBI:60033"/>
        <dbReference type="ChEBI" id="CHEBI:78435"/>
        <dbReference type="EC" id="2.4.99.28"/>
    </reaction>
</comment>
<dbReference type="GO" id="GO:0005886">
    <property type="term" value="C:plasma membrane"/>
    <property type="evidence" value="ECO:0007669"/>
    <property type="project" value="UniProtKB-SubCell"/>
</dbReference>
<dbReference type="GO" id="GO:0032153">
    <property type="term" value="C:cell division site"/>
    <property type="evidence" value="ECO:0007669"/>
    <property type="project" value="TreeGrafter"/>
</dbReference>
<keyword evidence="7 11" id="KW-0573">Peptidoglycan synthesis</keyword>
<comment type="pathway">
    <text evidence="11">Cell wall biogenesis; peptidoglycan biosynthesis.</text>
</comment>
<keyword evidence="11" id="KW-0997">Cell inner membrane</keyword>
<feature type="transmembrane region" description="Helical" evidence="11">
    <location>
        <begin position="354"/>
        <end position="375"/>
    </location>
</feature>
<keyword evidence="5 11" id="KW-0812">Transmembrane</keyword>
<evidence type="ECO:0000313" key="13">
    <source>
        <dbReference type="Proteomes" id="UP000326202"/>
    </source>
</evidence>
<dbReference type="GO" id="GO:0015648">
    <property type="term" value="F:lipid-linked peptidoglycan transporter activity"/>
    <property type="evidence" value="ECO:0007669"/>
    <property type="project" value="TreeGrafter"/>
</dbReference>
<dbReference type="GO" id="GO:0008955">
    <property type="term" value="F:peptidoglycan glycosyltransferase activity"/>
    <property type="evidence" value="ECO:0007669"/>
    <property type="project" value="UniProtKB-UniRule"/>
</dbReference>
<name>A0A5J6MHB8_9PROT</name>
<dbReference type="NCBIfam" id="TIGR02210">
    <property type="entry name" value="rodA_shape"/>
    <property type="match status" value="1"/>
</dbReference>
<keyword evidence="13" id="KW-1185">Reference proteome</keyword>
<dbReference type="AlphaFoldDB" id="A0A5J6MHB8"/>
<dbReference type="InterPro" id="IPR011923">
    <property type="entry name" value="RodA/MrdB"/>
</dbReference>
<dbReference type="GO" id="GO:0009252">
    <property type="term" value="P:peptidoglycan biosynthetic process"/>
    <property type="evidence" value="ECO:0007669"/>
    <property type="project" value="UniProtKB-UniRule"/>
</dbReference>
<dbReference type="PANTHER" id="PTHR30474:SF1">
    <property type="entry name" value="PEPTIDOGLYCAN GLYCOSYLTRANSFERASE MRDB"/>
    <property type="match status" value="1"/>
</dbReference>
<dbReference type="UniPathway" id="UPA00219"/>
<gene>
    <name evidence="11" type="primary">mrdB</name>
    <name evidence="11" type="synonym">rodA</name>
    <name evidence="12" type="ORF">FRZ44_12040</name>
</gene>
<dbReference type="EC" id="2.4.99.28" evidence="11"/>
<sequence>MIGPTHFGGTPFGRSAAELSIGQKLKQISWGLVLLLVLIASVGLAMLYSAANGSIDPWMSRQGARLIVGLGLMTVVALTDLRFWLRWAYAFYAFAFLLLVYVEIAGEIGMGAQRWIDFKFFQLQPSEIMKIALVVALARYFHRLDLEDIRRHLPLPLVPPLMLVLMPAGLVLVQPDLGTAGMLILIGGVMFFAAGVRMWKFILIGAAGLAALPIGWGFMHDYQRQRVLTFLNPESDPLGSGYHIMQSKIAFGSGGVLGKGFLMGTQSHLNFLPERQTDFIFTMLAEELGMVGGITLLCLYALVLLYGFMIALRSRNQFGRLLAFGITSSMFFYVFINMAMVMGLIPVVGVPLPLISYGGTSMLSLLMGFGLVQAVNVNRDLRLGQHGQGDEG</sequence>
<feature type="transmembrane region" description="Helical" evidence="11">
    <location>
        <begin position="28"/>
        <end position="51"/>
    </location>
</feature>
<dbReference type="InterPro" id="IPR001182">
    <property type="entry name" value="FtsW/RodA"/>
</dbReference>
<keyword evidence="9 11" id="KW-0472">Membrane</keyword>